<dbReference type="EMBL" id="CP133623">
    <property type="protein sequence ID" value="WMV59856.1"/>
    <property type="molecule type" value="Genomic_DNA"/>
</dbReference>
<protein>
    <recommendedName>
        <fullName evidence="1">Tf2-1-like SH3-like domain-containing protein</fullName>
    </recommendedName>
</protein>
<dbReference type="InterPro" id="IPR056924">
    <property type="entry name" value="SH3_Tf2-1"/>
</dbReference>
<proteinExistence type="predicted"/>
<name>A0AAF0VAA7_SOLVR</name>
<accession>A0AAF0VAA7</accession>
<dbReference type="AlphaFoldDB" id="A0AAF0VAA7"/>
<gene>
    <name evidence="2" type="ORF">MTR67_053241</name>
</gene>
<keyword evidence="3" id="KW-1185">Reference proteome</keyword>
<organism evidence="2 3">
    <name type="scientific">Solanum verrucosum</name>
    <dbReference type="NCBI Taxonomy" id="315347"/>
    <lineage>
        <taxon>Eukaryota</taxon>
        <taxon>Viridiplantae</taxon>
        <taxon>Streptophyta</taxon>
        <taxon>Embryophyta</taxon>
        <taxon>Tracheophyta</taxon>
        <taxon>Spermatophyta</taxon>
        <taxon>Magnoliopsida</taxon>
        <taxon>eudicotyledons</taxon>
        <taxon>Gunneridae</taxon>
        <taxon>Pentapetalae</taxon>
        <taxon>asterids</taxon>
        <taxon>lamiids</taxon>
        <taxon>Solanales</taxon>
        <taxon>Solanaceae</taxon>
        <taxon>Solanoideae</taxon>
        <taxon>Solaneae</taxon>
        <taxon>Solanum</taxon>
    </lineage>
</organism>
<dbReference type="PANTHER" id="PTHR46148">
    <property type="entry name" value="CHROMO DOMAIN-CONTAINING PROTEIN"/>
    <property type="match status" value="1"/>
</dbReference>
<evidence type="ECO:0000313" key="2">
    <source>
        <dbReference type="EMBL" id="WMV59856.1"/>
    </source>
</evidence>
<dbReference type="Pfam" id="PF24626">
    <property type="entry name" value="SH3_Tf2-1"/>
    <property type="match status" value="1"/>
</dbReference>
<evidence type="ECO:0000313" key="3">
    <source>
        <dbReference type="Proteomes" id="UP001234989"/>
    </source>
</evidence>
<feature type="domain" description="Tf2-1-like SH3-like" evidence="1">
    <location>
        <begin position="5"/>
        <end position="55"/>
    </location>
</feature>
<evidence type="ECO:0000259" key="1">
    <source>
        <dbReference type="Pfam" id="PF24626"/>
    </source>
</evidence>
<dbReference type="PANTHER" id="PTHR46148:SF60">
    <property type="entry name" value="CHROMO DOMAIN-CONTAINING PROTEIN"/>
    <property type="match status" value="1"/>
</dbReference>
<reference evidence="2" key="1">
    <citation type="submission" date="2023-08" db="EMBL/GenBank/DDBJ databases">
        <title>A de novo genome assembly of Solanum verrucosum Schlechtendal, a Mexican diploid species geographically isolated from the other diploid A-genome species in potato relatives.</title>
        <authorList>
            <person name="Hosaka K."/>
        </authorList>
    </citation>
    <scope>NUCLEOTIDE SEQUENCE</scope>
    <source>
        <tissue evidence="2">Young leaves</tissue>
    </source>
</reference>
<sequence length="112" mass="12821">MKGVMRFGKKGKLSLRYMGPYQILKHIGKVAYELDLPNELALIHLVFHVSMLKKCIGDPVSILPLEGLGVDEKLFYKKVPVEILDRQVKRLRNKEVVSVKVLWRNHLVEGAT</sequence>
<dbReference type="Proteomes" id="UP001234989">
    <property type="component" value="Chromosome 12"/>
</dbReference>